<feature type="region of interest" description="Disordered" evidence="2">
    <location>
        <begin position="47"/>
        <end position="188"/>
    </location>
</feature>
<dbReference type="GO" id="GO:0006396">
    <property type="term" value="P:RNA processing"/>
    <property type="evidence" value="ECO:0007669"/>
    <property type="project" value="InterPro"/>
</dbReference>
<feature type="non-terminal residue" evidence="4">
    <location>
        <position position="1778"/>
    </location>
</feature>
<feature type="region of interest" description="Disordered" evidence="2">
    <location>
        <begin position="271"/>
        <end position="293"/>
    </location>
</feature>
<accession>A0AAD5A5I9</accession>
<feature type="compositionally biased region" description="Acidic residues" evidence="2">
    <location>
        <begin position="155"/>
        <end position="169"/>
    </location>
</feature>
<feature type="coiled-coil region" evidence="1">
    <location>
        <begin position="761"/>
        <end position="788"/>
    </location>
</feature>
<dbReference type="Pfam" id="PF10650">
    <property type="entry name" value="zf-C3H1"/>
    <property type="match status" value="1"/>
</dbReference>
<feature type="non-terminal residue" evidence="4">
    <location>
        <position position="1"/>
    </location>
</feature>
<dbReference type="PANTHER" id="PTHR21563">
    <property type="entry name" value="ZINC FINGER C3H1 DOMAIN-CONTAINING PROTEIN"/>
    <property type="match status" value="1"/>
</dbReference>
<feature type="region of interest" description="Disordered" evidence="2">
    <location>
        <begin position="453"/>
        <end position="494"/>
    </location>
</feature>
<dbReference type="InterPro" id="IPR039278">
    <property type="entry name" value="Red1"/>
</dbReference>
<sequence length="1778" mass="200994">KPVGRAAPRKPPYISSKPENGMDESFEDLLMKYKQIQLELECIRNQERRALKPSEDSPHREQEGTPTAETPPGLAEGAESDLPEIREELEERKAFQAFNLRPLRQKLLTPAERDALNTKTTQGAEQKDGEHNEENNEDVKMEVEKSPVEPTTQNDAEEEEEEDEEEDASDLSISLSKETNRTRGKDEDDELSELQLRLLALQSASQRWQQKEQQVMKESKEKLNRAKTTPEYYRVTTRVVYLMLNFSCLVCVVSKQAWRKQQLRTWKLQQEAQKQKSEEDEEKKKREEEIRKIRDLSNQEEQYNRFMKLVGGKHHTHIKFIDPEHRKLLLKQGLDFVGNLYQYDNYDEVAMDTDSETNSPAASPAHEPFGSVGSLYTVPASMFSLGSAPLRQGLSQYCVDPVGVVSLTPPPPPPPMPPPEESERPPKPPFADEEEEEEMMLREELLKSLANKRAVRAEDTSSNSGPPSPVRPVAPPTIRAPPTASSASLGFSTGSVLSRHSSKFARGAGASRVPLVLPRHKAVVVRLNASDDSDSELEASSSAQCVFGGLESMIKEARRTVEAARPRPVPVAEKENNPLRIPDTLPEGTVMEYRLLRAELTSRENQRIRNSDSAASSPVGFDLEVDVLGKASELGDMEEKLARHHAQLQKDQALLNQLHQQELRKKESLKLAEGKVVRLKEQLLAAEKVASANRVLLRKLQEQVQRVQHRVAVKQHQAMRMERELLCNTGAVSGNYKRNNTQLSVRKRARVDVSDSHYADLMAQKRRLQQLESEYALKIQKLKEAQALRQASAPIMPCSVTQPSLHDLTQDKLTLASDDPGDDPDTEGAEPQPADGNTSTRRRSFRESGSFTKPNLSHGETPVTPTTPTTPTTSSKQATPPAELLLFGLKVEDLRLRYQQCEMLPDLLKQELRLQGGALLNIHPSDRVDSDPMAPQQVRSEQKPVPFGPYRSPLLVFRSYRFSPYFRTKEKLSLSSITYSHAIEPRKCFCRFDLTGTCNDDDCQWQHMRNCSLNGNQLFQDILSYSLPLIGCSDQSSTNDINCSTEKYIKKLFGANKDRMGSDQKAVLLVSKVNESLRHVPPFTTYKQRRKWRPEPHRTTPDQNTAAESEEENITISSAAEEDVSVSECRLVSDVCVTQDDKRYFDSETDDISNLEYSVLDSPRDRQLWIKLAYRYLNQKDTSVVSECVDAALNTLSRALEDNREDEELWCHYLTLFSRRGSTDDVREMCDMAVEHAAHYTVWWTYLSIESSFDGKDGVCKRMLQFLVDAAGSAVEELSSFHLLETLLYRAQLSVFTGRVHNARHILQGALMIEGECGVSGHLTLSHRCLAWLSYIHLCEFGMLPAHLYDPANSNPSRIVSLETFLFPWRTSEDVKTPPERLITLFQDALLRCVDEGVSPAERTLACLPLHLNLLHLYRVLGRLKEAIALCESMLDVVPHCCPLLEALSEIHAAGGDADEAVSVWLCAHRLRPHDARVFYSLCKCLHTQEKHDEMDTLFKQFVCFLVNGVEDLSPAVVLRHLLGVTSEDLRLPVPSLPEQLQEQLPYLHLIHSFWQSVRGTVVEAVEAFEAALGAISDLEVVKKLWLDYLLFTSSKLAGRDLRVFSDLVQRCLNTTPCRIPLPHHSATYWTCYSFHNQVISFYLSFLPPSLHSSALERFRHAMPNNSELCLRVLQQEWSDENVEHLKLQTRLMTAAVPTCLSAWRIAVAVQTQQKCRAEVQKLYQQALQKLPLCAALWRDWLLFEAAAGGKTDTLNKLVVKCQDVGVSLSEPLSVNSH</sequence>
<dbReference type="GO" id="GO:0005634">
    <property type="term" value="C:nucleus"/>
    <property type="evidence" value="ECO:0007669"/>
    <property type="project" value="TreeGrafter"/>
</dbReference>
<keyword evidence="1" id="KW-0175">Coiled coil</keyword>
<feature type="compositionally biased region" description="Pro residues" evidence="2">
    <location>
        <begin position="408"/>
        <end position="419"/>
    </location>
</feature>
<feature type="region of interest" description="Disordered" evidence="2">
    <location>
        <begin position="1088"/>
        <end position="1113"/>
    </location>
</feature>
<dbReference type="EMBL" id="MU575766">
    <property type="protein sequence ID" value="KAI5609669.1"/>
    <property type="molecule type" value="Genomic_DNA"/>
</dbReference>
<name>A0AAD5A5I9_SILAS</name>
<feature type="region of interest" description="Disordered" evidence="2">
    <location>
        <begin position="813"/>
        <end position="880"/>
    </location>
</feature>
<feature type="compositionally biased region" description="Basic and acidic residues" evidence="2">
    <location>
        <begin position="83"/>
        <end position="94"/>
    </location>
</feature>
<feature type="region of interest" description="Disordered" evidence="2">
    <location>
        <begin position="1"/>
        <end position="22"/>
    </location>
</feature>
<evidence type="ECO:0000259" key="3">
    <source>
        <dbReference type="Pfam" id="PF10650"/>
    </source>
</evidence>
<feature type="compositionally biased region" description="Basic and acidic residues" evidence="2">
    <location>
        <begin position="273"/>
        <end position="293"/>
    </location>
</feature>
<feature type="compositionally biased region" description="Polar residues" evidence="2">
    <location>
        <begin position="483"/>
        <end position="494"/>
    </location>
</feature>
<feature type="region of interest" description="Disordered" evidence="2">
    <location>
        <begin position="405"/>
        <end position="440"/>
    </location>
</feature>
<reference evidence="4" key="1">
    <citation type="submission" date="2018-07" db="EMBL/GenBank/DDBJ databases">
        <title>Comparative genomics of catfishes provides insights into carnivory and benthic adaptation.</title>
        <authorList>
            <person name="Zhang Y."/>
            <person name="Wang D."/>
            <person name="Peng Z."/>
            <person name="Zheng S."/>
            <person name="Shao F."/>
            <person name="Tao W."/>
        </authorList>
    </citation>
    <scope>NUCLEOTIDE SEQUENCE</scope>
    <source>
        <strain evidence="4">Chongqing</strain>
    </source>
</reference>
<dbReference type="SUPFAM" id="SSF48452">
    <property type="entry name" value="TPR-like"/>
    <property type="match status" value="2"/>
</dbReference>
<dbReference type="InterPro" id="IPR011990">
    <property type="entry name" value="TPR-like_helical_dom_sf"/>
</dbReference>
<evidence type="ECO:0000256" key="2">
    <source>
        <dbReference type="SAM" id="MobiDB-lite"/>
    </source>
</evidence>
<dbReference type="InterPro" id="IPR003107">
    <property type="entry name" value="HAT"/>
</dbReference>
<feature type="compositionally biased region" description="Low complexity" evidence="2">
    <location>
        <begin position="861"/>
        <end position="873"/>
    </location>
</feature>
<comment type="caution">
    <text evidence="4">The sequence shown here is derived from an EMBL/GenBank/DDBJ whole genome shotgun (WGS) entry which is preliminary data.</text>
</comment>
<proteinExistence type="predicted"/>
<protein>
    <submittedName>
        <fullName evidence="4">Zinc finger C3H1 domain-containing protein-like</fullName>
    </submittedName>
</protein>
<dbReference type="InterPro" id="IPR019607">
    <property type="entry name" value="Putative_zinc-finger_domain"/>
</dbReference>
<feature type="domain" description="Putative zinc-finger" evidence="3">
    <location>
        <begin position="989"/>
        <end position="1009"/>
    </location>
</feature>
<feature type="coiled-coil region" evidence="1">
    <location>
        <begin position="669"/>
        <end position="717"/>
    </location>
</feature>
<feature type="compositionally biased region" description="Pro residues" evidence="2">
    <location>
        <begin position="466"/>
        <end position="479"/>
    </location>
</feature>
<feature type="compositionally biased region" description="Acidic residues" evidence="2">
    <location>
        <begin position="819"/>
        <end position="828"/>
    </location>
</feature>
<dbReference type="PANTHER" id="PTHR21563:SF3">
    <property type="entry name" value="ZINC FINGER C3H1 DOMAIN-CONTAINING PROTEIN"/>
    <property type="match status" value="1"/>
</dbReference>
<feature type="compositionally biased region" description="Basic and acidic residues" evidence="2">
    <location>
        <begin position="125"/>
        <end position="147"/>
    </location>
</feature>
<evidence type="ECO:0000313" key="5">
    <source>
        <dbReference type="Proteomes" id="UP001205998"/>
    </source>
</evidence>
<dbReference type="Proteomes" id="UP001205998">
    <property type="component" value="Unassembled WGS sequence"/>
</dbReference>
<evidence type="ECO:0000313" key="4">
    <source>
        <dbReference type="EMBL" id="KAI5609669.1"/>
    </source>
</evidence>
<organism evidence="4 5">
    <name type="scientific">Silurus asotus</name>
    <name type="common">Amur catfish</name>
    <name type="synonym">Parasilurus asotus</name>
    <dbReference type="NCBI Taxonomy" id="30991"/>
    <lineage>
        <taxon>Eukaryota</taxon>
        <taxon>Metazoa</taxon>
        <taxon>Chordata</taxon>
        <taxon>Craniata</taxon>
        <taxon>Vertebrata</taxon>
        <taxon>Euteleostomi</taxon>
        <taxon>Actinopterygii</taxon>
        <taxon>Neopterygii</taxon>
        <taxon>Teleostei</taxon>
        <taxon>Ostariophysi</taxon>
        <taxon>Siluriformes</taxon>
        <taxon>Siluridae</taxon>
        <taxon>Silurus</taxon>
    </lineage>
</organism>
<feature type="compositionally biased region" description="Basic and acidic residues" evidence="2">
    <location>
        <begin position="47"/>
        <end position="63"/>
    </location>
</feature>
<feature type="region of interest" description="Disordered" evidence="2">
    <location>
        <begin position="924"/>
        <end position="944"/>
    </location>
</feature>
<dbReference type="SMART" id="SM00386">
    <property type="entry name" value="HAT"/>
    <property type="match status" value="3"/>
</dbReference>
<evidence type="ECO:0000256" key="1">
    <source>
        <dbReference type="SAM" id="Coils"/>
    </source>
</evidence>
<keyword evidence="5" id="KW-1185">Reference proteome</keyword>
<gene>
    <name evidence="4" type="ORF">C0J50_5880</name>
</gene>
<dbReference type="Gene3D" id="1.25.40.10">
    <property type="entry name" value="Tetratricopeptide repeat domain"/>
    <property type="match status" value="2"/>
</dbReference>
<feature type="coiled-coil region" evidence="1">
    <location>
        <begin position="191"/>
        <end position="229"/>
    </location>
</feature>
<dbReference type="GO" id="GO:0000178">
    <property type="term" value="C:exosome (RNase complex)"/>
    <property type="evidence" value="ECO:0007669"/>
    <property type="project" value="TreeGrafter"/>
</dbReference>